<dbReference type="EMBL" id="STGJ01000003">
    <property type="protein sequence ID" value="TIC85193.1"/>
    <property type="molecule type" value="Genomic_DNA"/>
</dbReference>
<comment type="caution">
    <text evidence="1">The sequence shown here is derived from an EMBL/GenBank/DDBJ whole genome shotgun (WGS) entry which is preliminary data.</text>
</comment>
<sequence>MRNASPPTPTDAALLQTATRAREADGAVLVEVAQVSWPHPHEPATRWVTVTRLPLPAEPATVDAARAKLLRSRRYFGVCAECGERHLRGHMFGRDLCAGCAERVLQVRF</sequence>
<proteinExistence type="predicted"/>
<evidence type="ECO:0000313" key="2">
    <source>
        <dbReference type="Proteomes" id="UP000308891"/>
    </source>
</evidence>
<reference evidence="1 2" key="1">
    <citation type="submission" date="2019-04" db="EMBL/GenBank/DDBJ databases">
        <title>Crenobacter sp. nov.</title>
        <authorList>
            <person name="Shi S."/>
        </authorList>
    </citation>
    <scope>NUCLEOTIDE SEQUENCE [LARGE SCALE GENOMIC DNA]</scope>
    <source>
        <strain evidence="1 2">GY 70310</strain>
    </source>
</reference>
<accession>A0A4V4N8T5</accession>
<dbReference type="AlphaFoldDB" id="A0A4V4N8T5"/>
<organism evidence="1 2">
    <name type="scientific">Crenobacter intestini</name>
    <dbReference type="NCBI Taxonomy" id="2563443"/>
    <lineage>
        <taxon>Bacteria</taxon>
        <taxon>Pseudomonadati</taxon>
        <taxon>Pseudomonadota</taxon>
        <taxon>Betaproteobacteria</taxon>
        <taxon>Neisseriales</taxon>
        <taxon>Neisseriaceae</taxon>
        <taxon>Crenobacter</taxon>
    </lineage>
</organism>
<gene>
    <name evidence="1" type="ORF">E5K04_04115</name>
</gene>
<protein>
    <submittedName>
        <fullName evidence="1">Uncharacterized protein</fullName>
    </submittedName>
</protein>
<keyword evidence="2" id="KW-1185">Reference proteome</keyword>
<dbReference type="Proteomes" id="UP000308891">
    <property type="component" value="Unassembled WGS sequence"/>
</dbReference>
<dbReference type="RefSeq" id="WP_136551641.1">
    <property type="nucleotide sequence ID" value="NZ_STGJ01000003.1"/>
</dbReference>
<name>A0A4V4N8T5_9NEIS</name>
<dbReference type="OrthoDB" id="6259967at2"/>
<evidence type="ECO:0000313" key="1">
    <source>
        <dbReference type="EMBL" id="TIC85193.1"/>
    </source>
</evidence>